<keyword evidence="2" id="KW-1185">Reference proteome</keyword>
<comment type="caution">
    <text evidence="1">The sequence shown here is derived from an EMBL/GenBank/DDBJ whole genome shotgun (WGS) entry which is preliminary data.</text>
</comment>
<dbReference type="EMBL" id="JAWDJW010011794">
    <property type="protein sequence ID" value="KAK3044550.1"/>
    <property type="molecule type" value="Genomic_DNA"/>
</dbReference>
<gene>
    <name evidence="1" type="ORF">LTS18_000974</name>
</gene>
<organism evidence="1 2">
    <name type="scientific">Coniosporium uncinatum</name>
    <dbReference type="NCBI Taxonomy" id="93489"/>
    <lineage>
        <taxon>Eukaryota</taxon>
        <taxon>Fungi</taxon>
        <taxon>Dikarya</taxon>
        <taxon>Ascomycota</taxon>
        <taxon>Pezizomycotina</taxon>
        <taxon>Dothideomycetes</taxon>
        <taxon>Dothideomycetes incertae sedis</taxon>
        <taxon>Coniosporium</taxon>
    </lineage>
</organism>
<name>A0ACC3CTG4_9PEZI</name>
<proteinExistence type="predicted"/>
<dbReference type="Proteomes" id="UP001186974">
    <property type="component" value="Unassembled WGS sequence"/>
</dbReference>
<sequence>MSDVNSFPDSAPQNPQVTHTAPTQLPDWELPQNYKPGDTAKRHSILTTLPPSHHSRFSGAKAFYRRKKKLCWATAAALILALLALIVGLSVGLTRSDEAQDLPLPTNTVQHAGDLTYYDPGLGACGIVSDSSDSVVSVSHYIFDAVQKGGNPNQNILCGKKIRATKRQRS</sequence>
<reference evidence="1" key="1">
    <citation type="submission" date="2024-09" db="EMBL/GenBank/DDBJ databases">
        <title>Black Yeasts Isolated from many extreme environments.</title>
        <authorList>
            <person name="Coleine C."/>
            <person name="Stajich J.E."/>
            <person name="Selbmann L."/>
        </authorList>
    </citation>
    <scope>NUCLEOTIDE SEQUENCE</scope>
    <source>
        <strain evidence="1">CCFEE 5737</strain>
    </source>
</reference>
<evidence type="ECO:0000313" key="2">
    <source>
        <dbReference type="Proteomes" id="UP001186974"/>
    </source>
</evidence>
<accession>A0ACC3CTG4</accession>
<protein>
    <submittedName>
        <fullName evidence="1">Uncharacterized protein</fullName>
    </submittedName>
</protein>
<feature type="non-terminal residue" evidence="1">
    <location>
        <position position="170"/>
    </location>
</feature>
<evidence type="ECO:0000313" key="1">
    <source>
        <dbReference type="EMBL" id="KAK3044550.1"/>
    </source>
</evidence>